<dbReference type="InterPro" id="IPR032816">
    <property type="entry name" value="VTT_dom"/>
</dbReference>
<evidence type="ECO:0000259" key="2">
    <source>
        <dbReference type="Pfam" id="PF09335"/>
    </source>
</evidence>
<dbReference type="PANTHER" id="PTHR42709">
    <property type="entry name" value="ALKALINE PHOSPHATASE LIKE PROTEIN"/>
    <property type="match status" value="1"/>
</dbReference>
<dbReference type="EMBL" id="UINC01131167">
    <property type="protein sequence ID" value="SVD12710.1"/>
    <property type="molecule type" value="Genomic_DNA"/>
</dbReference>
<feature type="transmembrane region" description="Helical" evidence="1">
    <location>
        <begin position="53"/>
        <end position="78"/>
    </location>
</feature>
<reference evidence="3" key="1">
    <citation type="submission" date="2018-05" db="EMBL/GenBank/DDBJ databases">
        <authorList>
            <person name="Lanie J.A."/>
            <person name="Ng W.-L."/>
            <person name="Kazmierczak K.M."/>
            <person name="Andrzejewski T.M."/>
            <person name="Davidsen T.M."/>
            <person name="Wayne K.J."/>
            <person name="Tettelin H."/>
            <person name="Glass J.I."/>
            <person name="Rusch D."/>
            <person name="Podicherti R."/>
            <person name="Tsui H.-C.T."/>
            <person name="Winkler M.E."/>
        </authorList>
    </citation>
    <scope>NUCLEOTIDE SEQUENCE</scope>
</reference>
<keyword evidence="1" id="KW-0812">Transmembrane</keyword>
<evidence type="ECO:0000313" key="3">
    <source>
        <dbReference type="EMBL" id="SVD12710.1"/>
    </source>
</evidence>
<accession>A0A382SRY6</accession>
<sequence length="210" mass="22360">VTPPDFIVWVQLLAKAAGSVGLALLSVVDSAGIPTGGGPDVLLVLQASVTDSMTSVAILTLIAAVGSTIGCLFLYGVGRRSGRVALRRFSEQRIESIRRRLSLHGPWVILLAVMAPPPYPTKLFILCAGVFGMRPVPLVLSTFIGRTMRYGMGGYLGMQFGAEGLELARQHGPWMGVGLLVLMGVVGAIAYRRRQPSLDSDEAVETNIEL</sequence>
<dbReference type="PANTHER" id="PTHR42709:SF11">
    <property type="entry name" value="DEDA FAMILY PROTEIN"/>
    <property type="match status" value="1"/>
</dbReference>
<feature type="transmembrane region" description="Helical" evidence="1">
    <location>
        <begin position="12"/>
        <end position="33"/>
    </location>
</feature>
<keyword evidence="1" id="KW-1133">Transmembrane helix</keyword>
<dbReference type="GO" id="GO:0005886">
    <property type="term" value="C:plasma membrane"/>
    <property type="evidence" value="ECO:0007669"/>
    <property type="project" value="TreeGrafter"/>
</dbReference>
<feature type="transmembrane region" description="Helical" evidence="1">
    <location>
        <begin position="123"/>
        <end position="144"/>
    </location>
</feature>
<keyword evidence="1" id="KW-0472">Membrane</keyword>
<evidence type="ECO:0000256" key="1">
    <source>
        <dbReference type="SAM" id="Phobius"/>
    </source>
</evidence>
<feature type="transmembrane region" description="Helical" evidence="1">
    <location>
        <begin position="174"/>
        <end position="191"/>
    </location>
</feature>
<dbReference type="InterPro" id="IPR051311">
    <property type="entry name" value="DedA_domain"/>
</dbReference>
<gene>
    <name evidence="3" type="ORF">METZ01_LOCUS365564</name>
</gene>
<feature type="non-terminal residue" evidence="3">
    <location>
        <position position="1"/>
    </location>
</feature>
<feature type="domain" description="VTT" evidence="2">
    <location>
        <begin position="55"/>
        <end position="156"/>
    </location>
</feature>
<name>A0A382SRY6_9ZZZZ</name>
<protein>
    <recommendedName>
        <fullName evidence="2">VTT domain-containing protein</fullName>
    </recommendedName>
</protein>
<proteinExistence type="predicted"/>
<organism evidence="3">
    <name type="scientific">marine metagenome</name>
    <dbReference type="NCBI Taxonomy" id="408172"/>
    <lineage>
        <taxon>unclassified sequences</taxon>
        <taxon>metagenomes</taxon>
        <taxon>ecological metagenomes</taxon>
    </lineage>
</organism>
<dbReference type="Pfam" id="PF09335">
    <property type="entry name" value="VTT_dom"/>
    <property type="match status" value="1"/>
</dbReference>
<dbReference type="AlphaFoldDB" id="A0A382SRY6"/>